<keyword evidence="3" id="KW-1185">Reference proteome</keyword>
<evidence type="ECO:0000313" key="2">
    <source>
        <dbReference type="EMBL" id="QNM83908.1"/>
    </source>
</evidence>
<proteinExistence type="predicted"/>
<organism evidence="2 3">
    <name type="scientific">Sphingomonas sabuli</name>
    <dbReference type="NCBI Taxonomy" id="2764186"/>
    <lineage>
        <taxon>Bacteria</taxon>
        <taxon>Pseudomonadati</taxon>
        <taxon>Pseudomonadota</taxon>
        <taxon>Alphaproteobacteria</taxon>
        <taxon>Sphingomonadales</taxon>
        <taxon>Sphingomonadaceae</taxon>
        <taxon>Sphingomonas</taxon>
    </lineage>
</organism>
<dbReference type="InterPro" id="IPR027396">
    <property type="entry name" value="DsrEFH-like"/>
</dbReference>
<dbReference type="RefSeq" id="WP_187480862.1">
    <property type="nucleotide sequence ID" value="NZ_CP060697.1"/>
</dbReference>
<dbReference type="Pfam" id="PF02635">
    <property type="entry name" value="DsrE"/>
    <property type="match status" value="1"/>
</dbReference>
<dbReference type="SUPFAM" id="SSF75169">
    <property type="entry name" value="DsrEFH-like"/>
    <property type="match status" value="1"/>
</dbReference>
<dbReference type="InterPro" id="IPR003787">
    <property type="entry name" value="Sulphur_relay_DsrE/F-like"/>
</dbReference>
<evidence type="ECO:0000313" key="3">
    <source>
        <dbReference type="Proteomes" id="UP000515861"/>
    </source>
</evidence>
<gene>
    <name evidence="2" type="ORF">H8M03_06260</name>
</gene>
<dbReference type="Gene3D" id="3.40.1260.10">
    <property type="entry name" value="DsrEFH-like"/>
    <property type="match status" value="1"/>
</dbReference>
<evidence type="ECO:0000256" key="1">
    <source>
        <dbReference type="SAM" id="SignalP"/>
    </source>
</evidence>
<dbReference type="PANTHER" id="PTHR37691:SF1">
    <property type="entry name" value="BLR3518 PROTEIN"/>
    <property type="match status" value="1"/>
</dbReference>
<keyword evidence="1" id="KW-0732">Signal</keyword>
<accession>A0A7G9L5K9</accession>
<dbReference type="Proteomes" id="UP000515861">
    <property type="component" value="Chromosome"/>
</dbReference>
<feature type="chain" id="PRO_5028848405" evidence="1">
    <location>
        <begin position="27"/>
        <end position="185"/>
    </location>
</feature>
<feature type="signal peptide" evidence="1">
    <location>
        <begin position="1"/>
        <end position="26"/>
    </location>
</feature>
<reference evidence="2 3" key="1">
    <citation type="submission" date="2020-08" db="EMBL/GenBank/DDBJ databases">
        <title>Sphingomonas sp. sand1-3 16S ribosomal RNA gene Genome sequencing and assembly.</title>
        <authorList>
            <person name="Kang M."/>
        </authorList>
    </citation>
    <scope>NUCLEOTIDE SEQUENCE [LARGE SCALE GENOMIC DNA]</scope>
    <source>
        <strain evidence="3">sand1-3</strain>
    </source>
</reference>
<dbReference type="PANTHER" id="PTHR37691">
    <property type="entry name" value="BLR3518 PROTEIN"/>
    <property type="match status" value="1"/>
</dbReference>
<sequence>MTNPRLAVPALIAAAIGLAAASPAVAAPQDFHAGPAIPAFGKVARVDSDMALPADATWKHSFDVAAGDKGKFNRGLESAARLANMMAEAGVAGDRMRIAIVVHGPAVLDVANARRYAAAYPGAANPNAALVAALVAAGMDVWVCGQSAVGQDVAKADLLPGVKMAVSAMTAHAELQRQGYSINPF</sequence>
<dbReference type="KEGG" id="ssau:H8M03_06260"/>
<protein>
    <submittedName>
        <fullName evidence="2">DsrE family protein</fullName>
    </submittedName>
</protein>
<dbReference type="AlphaFoldDB" id="A0A7G9L5K9"/>
<name>A0A7G9L5K9_9SPHN</name>
<dbReference type="EMBL" id="CP060697">
    <property type="protein sequence ID" value="QNM83908.1"/>
    <property type="molecule type" value="Genomic_DNA"/>
</dbReference>